<dbReference type="InterPro" id="IPR007512">
    <property type="entry name" value="Mic10"/>
</dbReference>
<evidence type="ECO:0000313" key="9">
    <source>
        <dbReference type="EMBL" id="GJS53749.1"/>
    </source>
</evidence>
<keyword evidence="7" id="KW-0496">Mitochondrion</keyword>
<sequence>MSEENKVLKPEYDLNAKWDACLDLSVRRFVYTSAAGAFTGLLFFRQPVEALVQLFASSEGFAQVYNLSSPVTRWASVAFGAGIGIGSAYSECSQKFDTPVAKVGIINSIQQ</sequence>
<dbReference type="PANTHER" id="PTHR21304">
    <property type="entry name" value="MICOS COMPLEX SUBUNIT MIC10"/>
    <property type="match status" value="1"/>
</dbReference>
<name>A0ABQ4WLI9_9ASTR</name>
<organism evidence="9 10">
    <name type="scientific">Tanacetum coccineum</name>
    <dbReference type="NCBI Taxonomy" id="301880"/>
    <lineage>
        <taxon>Eukaryota</taxon>
        <taxon>Viridiplantae</taxon>
        <taxon>Streptophyta</taxon>
        <taxon>Embryophyta</taxon>
        <taxon>Tracheophyta</taxon>
        <taxon>Spermatophyta</taxon>
        <taxon>Magnoliopsida</taxon>
        <taxon>eudicotyledons</taxon>
        <taxon>Gunneridae</taxon>
        <taxon>Pentapetalae</taxon>
        <taxon>asterids</taxon>
        <taxon>campanulids</taxon>
        <taxon>Asterales</taxon>
        <taxon>Asteraceae</taxon>
        <taxon>Asteroideae</taxon>
        <taxon>Anthemideae</taxon>
        <taxon>Anthemidinae</taxon>
        <taxon>Tanacetum</taxon>
    </lineage>
</organism>
<evidence type="ECO:0000256" key="4">
    <source>
        <dbReference type="ARBA" id="ARBA00022692"/>
    </source>
</evidence>
<evidence type="ECO:0000256" key="6">
    <source>
        <dbReference type="ARBA" id="ARBA00022989"/>
    </source>
</evidence>
<dbReference type="Pfam" id="PF04418">
    <property type="entry name" value="DUF543"/>
    <property type="match status" value="1"/>
</dbReference>
<evidence type="ECO:0000256" key="7">
    <source>
        <dbReference type="ARBA" id="ARBA00023128"/>
    </source>
</evidence>
<comment type="similarity">
    <text evidence="3">Belongs to the MICOS complex subunit Mic10 family.</text>
</comment>
<evidence type="ECO:0000256" key="2">
    <source>
        <dbReference type="ARBA" id="ARBA00004434"/>
    </source>
</evidence>
<dbReference type="Proteomes" id="UP001151760">
    <property type="component" value="Unassembled WGS sequence"/>
</dbReference>
<evidence type="ECO:0000256" key="8">
    <source>
        <dbReference type="ARBA" id="ARBA00023136"/>
    </source>
</evidence>
<evidence type="ECO:0000256" key="5">
    <source>
        <dbReference type="ARBA" id="ARBA00022792"/>
    </source>
</evidence>
<comment type="caution">
    <text evidence="9">The sequence shown here is derived from an EMBL/GenBank/DDBJ whole genome shotgun (WGS) entry which is preliminary data.</text>
</comment>
<evidence type="ECO:0000256" key="3">
    <source>
        <dbReference type="ARBA" id="ARBA00006792"/>
    </source>
</evidence>
<dbReference type="EMBL" id="BQNB010008747">
    <property type="protein sequence ID" value="GJS53749.1"/>
    <property type="molecule type" value="Genomic_DNA"/>
</dbReference>
<dbReference type="PANTHER" id="PTHR21304:SF0">
    <property type="entry name" value="MICOS COMPLEX SUBUNIT MIC10"/>
    <property type="match status" value="1"/>
</dbReference>
<protein>
    <submittedName>
        <fullName evidence="9">MICOS complex subunit MIC10-like protein</fullName>
    </submittedName>
</protein>
<keyword evidence="5" id="KW-0999">Mitochondrion inner membrane</keyword>
<keyword evidence="8" id="KW-0472">Membrane</keyword>
<evidence type="ECO:0000256" key="1">
    <source>
        <dbReference type="ARBA" id="ARBA00002689"/>
    </source>
</evidence>
<reference evidence="9" key="1">
    <citation type="journal article" date="2022" name="Int. J. Mol. Sci.">
        <title>Draft Genome of Tanacetum Coccineum: Genomic Comparison of Closely Related Tanacetum-Family Plants.</title>
        <authorList>
            <person name="Yamashiro T."/>
            <person name="Shiraishi A."/>
            <person name="Nakayama K."/>
            <person name="Satake H."/>
        </authorList>
    </citation>
    <scope>NUCLEOTIDE SEQUENCE</scope>
</reference>
<accession>A0ABQ4WLI9</accession>
<keyword evidence="4" id="KW-0812">Transmembrane</keyword>
<evidence type="ECO:0000313" key="10">
    <source>
        <dbReference type="Proteomes" id="UP001151760"/>
    </source>
</evidence>
<keyword evidence="10" id="KW-1185">Reference proteome</keyword>
<gene>
    <name evidence="9" type="ORF">Tco_0627111</name>
</gene>
<proteinExistence type="inferred from homology"/>
<reference evidence="9" key="2">
    <citation type="submission" date="2022-01" db="EMBL/GenBank/DDBJ databases">
        <authorList>
            <person name="Yamashiro T."/>
            <person name="Shiraishi A."/>
            <person name="Satake H."/>
            <person name="Nakayama K."/>
        </authorList>
    </citation>
    <scope>NUCLEOTIDE SEQUENCE</scope>
</reference>
<comment type="function">
    <text evidence="1">Component of the MICOS complex, a large protein complex of the mitochondrial inner membrane that plays crucial roles in the maintenance of crista junctions, inner membrane architecture, and formation of contact sites to the outer membrane.</text>
</comment>
<keyword evidence="6" id="KW-1133">Transmembrane helix</keyword>
<comment type="subcellular location">
    <subcellularLocation>
        <location evidence="2">Mitochondrion inner membrane</location>
        <topology evidence="2">Single-pass membrane protein</topology>
    </subcellularLocation>
</comment>